<evidence type="ECO:0000313" key="3">
    <source>
        <dbReference type="Proteomes" id="UP001054902"/>
    </source>
</evidence>
<sequence length="384" mass="44034">MVSEKVENDDLRGSPSKKKPIVDTSFLTSPFSPSTPFNPPTTSRAPDQPQRIRSFDDEEETSSFGEYQHLIFLSCMLLFFLVQTQTFQLIEYYWHPGYFSPYNRDNPNHNWCPTATCNNSPQCQPCRQRFLIVIATGRSGSTTLTNMLDMLPKVRMAGENNGHLLFARDAMQSLYDSYDLNLESLDGVVGAWKHNPIPLQSTACPIQAMFESINPPTQDELIRLAKSEDTQKAKEETIIGFKTVRFHGPDFIDEFTKDLIPSADFLMESFPCARFIINIRGDVEKQVESWKNSFGLDLDGDEIRQYNKWLINVAAHLGQDRARLLDMSEWSKRDNSGVEVLNDLIEWLGFEDCKYDSLLHSNKNGYGIDRQRMFLGEKCRYKGN</sequence>
<dbReference type="EMBL" id="BLLK01000013">
    <property type="protein sequence ID" value="GFH43648.1"/>
    <property type="molecule type" value="Genomic_DNA"/>
</dbReference>
<proteinExistence type="predicted"/>
<feature type="compositionally biased region" description="Basic and acidic residues" evidence="1">
    <location>
        <begin position="1"/>
        <end position="12"/>
    </location>
</feature>
<name>A0AAD3CDN2_9STRA</name>
<evidence type="ECO:0000313" key="2">
    <source>
        <dbReference type="EMBL" id="GFH43648.1"/>
    </source>
</evidence>
<dbReference type="InterPro" id="IPR027417">
    <property type="entry name" value="P-loop_NTPase"/>
</dbReference>
<reference evidence="2 3" key="1">
    <citation type="journal article" date="2021" name="Sci. Rep.">
        <title>The genome of the diatom Chaetoceros tenuissimus carries an ancient integrated fragment of an extant virus.</title>
        <authorList>
            <person name="Hongo Y."/>
            <person name="Kimura K."/>
            <person name="Takaki Y."/>
            <person name="Yoshida Y."/>
            <person name="Baba S."/>
            <person name="Kobayashi G."/>
            <person name="Nagasaki K."/>
            <person name="Hano T."/>
            <person name="Tomaru Y."/>
        </authorList>
    </citation>
    <scope>NUCLEOTIDE SEQUENCE [LARGE SCALE GENOMIC DNA]</scope>
    <source>
        <strain evidence="2 3">NIES-3715</strain>
    </source>
</reference>
<dbReference type="Gene3D" id="3.40.50.300">
    <property type="entry name" value="P-loop containing nucleotide triphosphate hydrolases"/>
    <property type="match status" value="1"/>
</dbReference>
<evidence type="ECO:0000256" key="1">
    <source>
        <dbReference type="SAM" id="MobiDB-lite"/>
    </source>
</evidence>
<organism evidence="2 3">
    <name type="scientific">Chaetoceros tenuissimus</name>
    <dbReference type="NCBI Taxonomy" id="426638"/>
    <lineage>
        <taxon>Eukaryota</taxon>
        <taxon>Sar</taxon>
        <taxon>Stramenopiles</taxon>
        <taxon>Ochrophyta</taxon>
        <taxon>Bacillariophyta</taxon>
        <taxon>Coscinodiscophyceae</taxon>
        <taxon>Chaetocerotophycidae</taxon>
        <taxon>Chaetocerotales</taxon>
        <taxon>Chaetocerotaceae</taxon>
        <taxon>Chaetoceros</taxon>
    </lineage>
</organism>
<keyword evidence="3" id="KW-1185">Reference proteome</keyword>
<dbReference type="Pfam" id="PF13469">
    <property type="entry name" value="Sulfotransfer_3"/>
    <property type="match status" value="1"/>
</dbReference>
<dbReference type="SUPFAM" id="SSF52540">
    <property type="entry name" value="P-loop containing nucleoside triphosphate hydrolases"/>
    <property type="match status" value="1"/>
</dbReference>
<dbReference type="AlphaFoldDB" id="A0AAD3CDN2"/>
<comment type="caution">
    <text evidence="2">The sequence shown here is derived from an EMBL/GenBank/DDBJ whole genome shotgun (WGS) entry which is preliminary data.</text>
</comment>
<protein>
    <submittedName>
        <fullName evidence="2">Uncharacterized protein</fullName>
    </submittedName>
</protein>
<feature type="region of interest" description="Disordered" evidence="1">
    <location>
        <begin position="1"/>
        <end position="50"/>
    </location>
</feature>
<dbReference type="Proteomes" id="UP001054902">
    <property type="component" value="Unassembled WGS sequence"/>
</dbReference>
<feature type="compositionally biased region" description="Low complexity" evidence="1">
    <location>
        <begin position="24"/>
        <end position="43"/>
    </location>
</feature>
<accession>A0AAD3CDN2</accession>
<gene>
    <name evidence="2" type="ORF">CTEN210_00121</name>
</gene>